<keyword evidence="4 6" id="KW-0689">Ribosomal protein</keyword>
<dbReference type="CDD" id="cd00165">
    <property type="entry name" value="S4"/>
    <property type="match status" value="1"/>
</dbReference>
<gene>
    <name evidence="6" type="primary">rps4</name>
    <name evidence="10" type="ORF">SAMN04487946_105246</name>
</gene>
<dbReference type="SMART" id="SM01390">
    <property type="entry name" value="Ribosomal_S4"/>
    <property type="match status" value="1"/>
</dbReference>
<sequence length="175" mass="19769">MATGNNTKRYETPNHPFQGERIAQEGDLLGRYGLKNKEELWRAQSELRNYRREARRLIGEAQGELDVAEAAGEEFLARLRRYGILSDEDDISRVLGLDVTDILERRLQTVAYRKGLASTPDQARQFIVHGHVVVDGARVTRPSKTVEVAEEDAIAFDENSPLADDLHPERAEGQE</sequence>
<dbReference type="RefSeq" id="WP_089767058.1">
    <property type="nucleotide sequence ID" value="NZ_FNPB01000005.1"/>
</dbReference>
<dbReference type="EMBL" id="FNPB01000005">
    <property type="protein sequence ID" value="SDY04166.1"/>
    <property type="molecule type" value="Genomic_DNA"/>
</dbReference>
<dbReference type="InterPro" id="IPR022802">
    <property type="entry name" value="Ribosomal_uS4_arc"/>
</dbReference>
<dbReference type="STRING" id="660517.SAMN04487946_105246"/>
<dbReference type="AlphaFoldDB" id="A0A1H3GLI7"/>
<dbReference type="InterPro" id="IPR022801">
    <property type="entry name" value="Ribosomal_uS4"/>
</dbReference>
<dbReference type="InterPro" id="IPR001912">
    <property type="entry name" value="Ribosomal_uS4_N"/>
</dbReference>
<proteinExistence type="inferred from homology"/>
<keyword evidence="11" id="KW-1185">Reference proteome</keyword>
<evidence type="ECO:0000256" key="4">
    <source>
        <dbReference type="ARBA" id="ARBA00022980"/>
    </source>
</evidence>
<dbReference type="GO" id="GO:0019843">
    <property type="term" value="F:rRNA binding"/>
    <property type="evidence" value="ECO:0007669"/>
    <property type="project" value="UniProtKB-UniRule"/>
</dbReference>
<comment type="similarity">
    <text evidence="1 6">Belongs to the universal ribosomal protein uS4 family.</text>
</comment>
<dbReference type="PANTHER" id="PTHR11831">
    <property type="entry name" value="30S 40S RIBOSOMAL PROTEIN"/>
    <property type="match status" value="1"/>
</dbReference>
<dbReference type="GO" id="GO:0015935">
    <property type="term" value="C:small ribosomal subunit"/>
    <property type="evidence" value="ECO:0007669"/>
    <property type="project" value="InterPro"/>
</dbReference>
<comment type="function">
    <text evidence="6">With S5 and S12 plays an important role in translational accuracy.</text>
</comment>
<feature type="coiled-coil region" evidence="7">
    <location>
        <begin position="40"/>
        <end position="71"/>
    </location>
</feature>
<evidence type="ECO:0000313" key="11">
    <source>
        <dbReference type="Proteomes" id="UP000199170"/>
    </source>
</evidence>
<dbReference type="InterPro" id="IPR005710">
    <property type="entry name" value="Ribosomal_uS4_euk/arc"/>
</dbReference>
<evidence type="ECO:0000256" key="5">
    <source>
        <dbReference type="ARBA" id="ARBA00023274"/>
    </source>
</evidence>
<dbReference type="PROSITE" id="PS50889">
    <property type="entry name" value="S4"/>
    <property type="match status" value="1"/>
</dbReference>
<dbReference type="SUPFAM" id="SSF55174">
    <property type="entry name" value="Alpha-L RNA-binding motif"/>
    <property type="match status" value="1"/>
</dbReference>
<evidence type="ECO:0000256" key="1">
    <source>
        <dbReference type="ARBA" id="ARBA00007465"/>
    </source>
</evidence>
<dbReference type="SMART" id="SM00363">
    <property type="entry name" value="S4"/>
    <property type="match status" value="1"/>
</dbReference>
<dbReference type="GO" id="GO:0003735">
    <property type="term" value="F:structural constituent of ribosome"/>
    <property type="evidence" value="ECO:0007669"/>
    <property type="project" value="InterPro"/>
</dbReference>
<dbReference type="Proteomes" id="UP000199170">
    <property type="component" value="Unassembled WGS sequence"/>
</dbReference>
<dbReference type="NCBIfam" id="TIGR01018">
    <property type="entry name" value="uS4_arch"/>
    <property type="match status" value="1"/>
</dbReference>
<organism evidence="10 11">
    <name type="scientific">Halobellus clavatus</name>
    <dbReference type="NCBI Taxonomy" id="660517"/>
    <lineage>
        <taxon>Archaea</taxon>
        <taxon>Methanobacteriati</taxon>
        <taxon>Methanobacteriota</taxon>
        <taxon>Stenosarchaea group</taxon>
        <taxon>Halobacteria</taxon>
        <taxon>Halobacteriales</taxon>
        <taxon>Haloferacaceae</taxon>
        <taxon>Halobellus</taxon>
    </lineage>
</organism>
<keyword evidence="2 6" id="KW-0699">rRNA-binding</keyword>
<comment type="subunit">
    <text evidence="6">Part of the 30S ribosomal subunit. Contacts protein S5. The interaction surface between S4 and S5 is involved in control of translational fidelity.</text>
</comment>
<name>A0A1H3GLI7_9EURY</name>
<evidence type="ECO:0000256" key="7">
    <source>
        <dbReference type="SAM" id="Coils"/>
    </source>
</evidence>
<keyword evidence="7" id="KW-0175">Coiled coil</keyword>
<protein>
    <recommendedName>
        <fullName evidence="6">Small ribosomal subunit protein uS4</fullName>
    </recommendedName>
</protein>
<dbReference type="GO" id="GO:0042274">
    <property type="term" value="P:ribosomal small subunit biogenesis"/>
    <property type="evidence" value="ECO:0007669"/>
    <property type="project" value="TreeGrafter"/>
</dbReference>
<dbReference type="HAMAP" id="MF_01306_A">
    <property type="entry name" value="Ribosomal_uS4_A"/>
    <property type="match status" value="1"/>
</dbReference>
<evidence type="ECO:0000256" key="2">
    <source>
        <dbReference type="ARBA" id="ARBA00022730"/>
    </source>
</evidence>
<dbReference type="Pfam" id="PF01479">
    <property type="entry name" value="S4"/>
    <property type="match status" value="1"/>
</dbReference>
<evidence type="ECO:0000256" key="3">
    <source>
        <dbReference type="ARBA" id="ARBA00022884"/>
    </source>
</evidence>
<reference evidence="11" key="1">
    <citation type="submission" date="2016-10" db="EMBL/GenBank/DDBJ databases">
        <authorList>
            <person name="Varghese N."/>
            <person name="Submissions S."/>
        </authorList>
    </citation>
    <scope>NUCLEOTIDE SEQUENCE [LARGE SCALE GENOMIC DNA]</scope>
    <source>
        <strain evidence="11">CGMCC 1.10118</strain>
    </source>
</reference>
<keyword evidence="5 6" id="KW-0687">Ribonucleoprotein</keyword>
<feature type="domain" description="RNA-binding S4" evidence="8">
    <location>
        <begin position="105"/>
        <end position="167"/>
    </location>
</feature>
<dbReference type="PANTHER" id="PTHR11831:SF5">
    <property type="entry name" value="40S RIBOSOMAL PROTEIN S9"/>
    <property type="match status" value="1"/>
</dbReference>
<dbReference type="NCBIfam" id="NF003139">
    <property type="entry name" value="PRK04051.1"/>
    <property type="match status" value="1"/>
</dbReference>
<evidence type="ECO:0000313" key="10">
    <source>
        <dbReference type="EMBL" id="SDY04166.1"/>
    </source>
</evidence>
<dbReference type="GO" id="GO:0006412">
    <property type="term" value="P:translation"/>
    <property type="evidence" value="ECO:0007669"/>
    <property type="project" value="UniProtKB-UniRule"/>
</dbReference>
<dbReference type="Gene3D" id="3.10.290.10">
    <property type="entry name" value="RNA-binding S4 domain"/>
    <property type="match status" value="1"/>
</dbReference>
<evidence type="ECO:0000256" key="6">
    <source>
        <dbReference type="HAMAP-Rule" id="MF_01306"/>
    </source>
</evidence>
<accession>A0A1H3GLI7</accession>
<feature type="domain" description="Small ribosomal subunit protein uS4 N-terminal" evidence="9">
    <location>
        <begin position="1"/>
        <end position="104"/>
    </location>
</feature>
<comment type="function">
    <text evidence="6">One of the primary rRNA binding proteins, it binds directly to 16S rRNA where it nucleates assembly of the body of the 30S subunit.</text>
</comment>
<dbReference type="InterPro" id="IPR002942">
    <property type="entry name" value="S4_RNA-bd"/>
</dbReference>
<dbReference type="OrthoDB" id="10429at2157"/>
<evidence type="ECO:0000259" key="8">
    <source>
        <dbReference type="SMART" id="SM00363"/>
    </source>
</evidence>
<keyword evidence="3 6" id="KW-0694">RNA-binding</keyword>
<evidence type="ECO:0000259" key="9">
    <source>
        <dbReference type="SMART" id="SM01390"/>
    </source>
</evidence>
<dbReference type="InterPro" id="IPR036986">
    <property type="entry name" value="S4_RNA-bd_sf"/>
</dbReference>